<evidence type="ECO:0000313" key="14">
    <source>
        <dbReference type="EMBL" id="MBB4658262.1"/>
    </source>
</evidence>
<feature type="domain" description="Trimeric autotransporter adhesin YadA-like stalk" evidence="13">
    <location>
        <begin position="80"/>
        <end position="111"/>
    </location>
</feature>
<dbReference type="Gene3D" id="1.20.5.170">
    <property type="match status" value="1"/>
</dbReference>
<dbReference type="Pfam" id="PF05662">
    <property type="entry name" value="YadA_stalk"/>
    <property type="match status" value="1"/>
</dbReference>
<dbReference type="GO" id="GO:0009279">
    <property type="term" value="C:cell outer membrane"/>
    <property type="evidence" value="ECO:0007669"/>
    <property type="project" value="UniProtKB-SubCell"/>
</dbReference>
<evidence type="ECO:0000256" key="9">
    <source>
        <dbReference type="ARBA" id="ARBA00023136"/>
    </source>
</evidence>
<evidence type="ECO:0000256" key="4">
    <source>
        <dbReference type="ARBA" id="ARBA00022448"/>
    </source>
</evidence>
<dbReference type="Gene3D" id="2.150.10.10">
    <property type="entry name" value="Serralysin-like metalloprotease, C-terminal"/>
    <property type="match status" value="1"/>
</dbReference>
<evidence type="ECO:0000259" key="13">
    <source>
        <dbReference type="Pfam" id="PF05662"/>
    </source>
</evidence>
<evidence type="ECO:0000256" key="7">
    <source>
        <dbReference type="ARBA" id="ARBA00022729"/>
    </source>
</evidence>
<comment type="caution">
    <text evidence="14">The sequence shown here is derived from an EMBL/GenBank/DDBJ whole genome shotgun (WGS) entry which is preliminary data.</text>
</comment>
<dbReference type="AlphaFoldDB" id="A0A840I1X8"/>
<feature type="domain" description="Trimeric autotransporter adhesin YadA-like C-terminal membrane anchor" evidence="12">
    <location>
        <begin position="142"/>
        <end position="202"/>
    </location>
</feature>
<sequence length="202" mass="20622">MAEGLGGGAAYDEEAGEMTGPTYEINGVEHRDVGSALLALSRTGGGLTPLAYAASSEDGSAVSRVTDDAVLVGLSGGPVRLHNVARGRAATDAVNVSQLSDAVLEANNYTDAWMDRLAGQLGNISREADAGTATAIAAAQLPQPMRAGRSMFAVGIGYYNGQNGAAMGYSRSSRDGNRVVRVSGSYNSQKKLSLGAGAGFEF</sequence>
<dbReference type="EMBL" id="JACHOB010000001">
    <property type="protein sequence ID" value="MBB4658262.1"/>
    <property type="molecule type" value="Genomic_DNA"/>
</dbReference>
<dbReference type="SUPFAM" id="SSF54523">
    <property type="entry name" value="Pili subunits"/>
    <property type="match status" value="1"/>
</dbReference>
<evidence type="ECO:0000313" key="15">
    <source>
        <dbReference type="Proteomes" id="UP000563524"/>
    </source>
</evidence>
<dbReference type="GO" id="GO:0009986">
    <property type="term" value="C:cell surface"/>
    <property type="evidence" value="ECO:0007669"/>
    <property type="project" value="UniProtKB-SubCell"/>
</dbReference>
<dbReference type="InterPro" id="IPR045584">
    <property type="entry name" value="Pilin-like"/>
</dbReference>
<dbReference type="GO" id="GO:0015031">
    <property type="term" value="P:protein transport"/>
    <property type="evidence" value="ECO:0007669"/>
    <property type="project" value="UniProtKB-KW"/>
</dbReference>
<keyword evidence="10" id="KW-0998">Cell outer membrane</keyword>
<keyword evidence="4" id="KW-0813">Transport</keyword>
<evidence type="ECO:0000256" key="1">
    <source>
        <dbReference type="ARBA" id="ARBA00004241"/>
    </source>
</evidence>
<dbReference type="InterPro" id="IPR011049">
    <property type="entry name" value="Serralysin-like_metalloprot_C"/>
</dbReference>
<keyword evidence="7" id="KW-0732">Signal</keyword>
<reference evidence="14 15" key="1">
    <citation type="submission" date="2020-08" db="EMBL/GenBank/DDBJ databases">
        <title>Genomic Encyclopedia of Type Strains, Phase IV (KMG-IV): sequencing the most valuable type-strain genomes for metagenomic binning, comparative biology and taxonomic classification.</title>
        <authorList>
            <person name="Goeker M."/>
        </authorList>
    </citation>
    <scope>NUCLEOTIDE SEQUENCE [LARGE SCALE GENOMIC DNA]</scope>
    <source>
        <strain evidence="14 15">DSM 102850</strain>
    </source>
</reference>
<keyword evidence="6" id="KW-0812">Transmembrane</keyword>
<comment type="subcellular location">
    <subcellularLocation>
        <location evidence="2">Cell outer membrane</location>
    </subcellularLocation>
    <subcellularLocation>
        <location evidence="1">Cell surface</location>
    </subcellularLocation>
</comment>
<evidence type="ECO:0000259" key="12">
    <source>
        <dbReference type="Pfam" id="PF03895"/>
    </source>
</evidence>
<evidence type="ECO:0000256" key="10">
    <source>
        <dbReference type="ARBA" id="ARBA00023237"/>
    </source>
</evidence>
<keyword evidence="9" id="KW-0472">Membrane</keyword>
<name>A0A840I1X8_9PROT</name>
<comment type="similarity">
    <text evidence="3">Belongs to the autotransporter-2 (AT-2) (TC 1.B.40) family.</text>
</comment>
<dbReference type="RefSeq" id="WP_246408246.1">
    <property type="nucleotide sequence ID" value="NZ_JACHOB010000001.1"/>
</dbReference>
<dbReference type="InterPro" id="IPR005594">
    <property type="entry name" value="YadA_C"/>
</dbReference>
<keyword evidence="5" id="KW-1134">Transmembrane beta strand</keyword>
<feature type="region of interest" description="Disordered" evidence="11">
    <location>
        <begin position="1"/>
        <end position="21"/>
    </location>
</feature>
<proteinExistence type="inferred from homology"/>
<organism evidence="14 15">
    <name type="scientific">Parvularcula dongshanensis</name>
    <dbReference type="NCBI Taxonomy" id="1173995"/>
    <lineage>
        <taxon>Bacteria</taxon>
        <taxon>Pseudomonadati</taxon>
        <taxon>Pseudomonadota</taxon>
        <taxon>Alphaproteobacteria</taxon>
        <taxon>Parvularculales</taxon>
        <taxon>Parvularculaceae</taxon>
        <taxon>Parvularcula</taxon>
    </lineage>
</organism>
<evidence type="ECO:0000256" key="11">
    <source>
        <dbReference type="SAM" id="MobiDB-lite"/>
    </source>
</evidence>
<keyword evidence="15" id="KW-1185">Reference proteome</keyword>
<evidence type="ECO:0000256" key="2">
    <source>
        <dbReference type="ARBA" id="ARBA00004442"/>
    </source>
</evidence>
<evidence type="ECO:0000256" key="6">
    <source>
        <dbReference type="ARBA" id="ARBA00022692"/>
    </source>
</evidence>
<dbReference type="SUPFAM" id="SSF101967">
    <property type="entry name" value="Adhesin YadA, collagen-binding domain"/>
    <property type="match status" value="1"/>
</dbReference>
<evidence type="ECO:0000256" key="5">
    <source>
        <dbReference type="ARBA" id="ARBA00022452"/>
    </source>
</evidence>
<dbReference type="Pfam" id="PF03895">
    <property type="entry name" value="YadA_anchor"/>
    <property type="match status" value="1"/>
</dbReference>
<evidence type="ECO:0000256" key="3">
    <source>
        <dbReference type="ARBA" id="ARBA00005848"/>
    </source>
</evidence>
<dbReference type="InterPro" id="IPR008635">
    <property type="entry name" value="Coiled_stalk_dom"/>
</dbReference>
<keyword evidence="8" id="KW-0653">Protein transport</keyword>
<protein>
    <submittedName>
        <fullName evidence="14">Autotransporter adhesin</fullName>
    </submittedName>
</protein>
<evidence type="ECO:0000256" key="8">
    <source>
        <dbReference type="ARBA" id="ARBA00022927"/>
    </source>
</evidence>
<accession>A0A840I1X8</accession>
<gene>
    <name evidence="14" type="ORF">GGQ59_000762</name>
</gene>
<dbReference type="Proteomes" id="UP000563524">
    <property type="component" value="Unassembled WGS sequence"/>
</dbReference>
<dbReference type="Gene3D" id="3.30.1300.30">
    <property type="entry name" value="GSPII I/J protein-like"/>
    <property type="match status" value="1"/>
</dbReference>